<dbReference type="PANTHER" id="PTHR46105:SF6">
    <property type="entry name" value="ZINC FINGER AND BTB DOMAIN-CONTAINING PROTEIN 7A"/>
    <property type="match status" value="1"/>
</dbReference>
<dbReference type="STRING" id="75743.A0A401PYD8"/>
<keyword evidence="4" id="KW-1185">Reference proteome</keyword>
<dbReference type="EMBL" id="BFAA01014327">
    <property type="protein sequence ID" value="GCB78053.1"/>
    <property type="molecule type" value="Genomic_DNA"/>
</dbReference>
<comment type="caution">
    <text evidence="3">The sequence shown here is derived from an EMBL/GenBank/DDBJ whole genome shotgun (WGS) entry which is preliminary data.</text>
</comment>
<proteinExistence type="predicted"/>
<dbReference type="InterPro" id="IPR011333">
    <property type="entry name" value="SKP1/BTB/POZ_sf"/>
</dbReference>
<reference evidence="3 4" key="1">
    <citation type="journal article" date="2018" name="Nat. Ecol. Evol.">
        <title>Shark genomes provide insights into elasmobranch evolution and the origin of vertebrates.</title>
        <authorList>
            <person name="Hara Y"/>
            <person name="Yamaguchi K"/>
            <person name="Onimaru K"/>
            <person name="Kadota M"/>
            <person name="Koyanagi M"/>
            <person name="Keeley SD"/>
            <person name="Tatsumi K"/>
            <person name="Tanaka K"/>
            <person name="Motone F"/>
            <person name="Kageyama Y"/>
            <person name="Nozu R"/>
            <person name="Adachi N"/>
            <person name="Nishimura O"/>
            <person name="Nakagawa R"/>
            <person name="Tanegashima C"/>
            <person name="Kiyatake I"/>
            <person name="Matsumoto R"/>
            <person name="Murakumo K"/>
            <person name="Nishida K"/>
            <person name="Terakita A"/>
            <person name="Kuratani S"/>
            <person name="Sato K"/>
            <person name="Hyodo S Kuraku.S."/>
        </authorList>
    </citation>
    <scope>NUCLEOTIDE SEQUENCE [LARGE SCALE GENOMIC DNA]</scope>
</reference>
<dbReference type="InterPro" id="IPR000210">
    <property type="entry name" value="BTB/POZ_dom"/>
</dbReference>
<dbReference type="Pfam" id="PF00651">
    <property type="entry name" value="BTB"/>
    <property type="match status" value="1"/>
</dbReference>
<gene>
    <name evidence="3" type="ORF">scyTo_0019354</name>
</gene>
<dbReference type="SUPFAM" id="SSF54695">
    <property type="entry name" value="POZ domain"/>
    <property type="match status" value="1"/>
</dbReference>
<dbReference type="Gene3D" id="3.30.710.10">
    <property type="entry name" value="Potassium Channel Kv1.1, Chain A"/>
    <property type="match status" value="1"/>
</dbReference>
<name>A0A401PYD8_SCYTO</name>
<dbReference type="Proteomes" id="UP000288216">
    <property type="component" value="Unassembled WGS sequence"/>
</dbReference>
<sequence length="329" mass="35113">MRLSQTLCDVVITVGSQEFHAHSLVLACVSRTFEALFRTRSVRYTLDFLASRTFELILEYSYTDSLEAPAEELEELLQAAGVLAMEGLVKQILAATTCPGLTGRTGDEDWTLARKSEGAQAVTDRELTSASPHRSAPSERFEAASVEGETPSAIDLAAPDTGPEDSLLAKTEFLEDKAAMACDPPKKDGSPEGAGALTRAESLPTRGTVITAPGRSAPGQQRVAPLAPDGLGWPRYEMPVRPFVAVPPLDASHFRAVPAVLPHISQAPMAFSATVDFGSYPRQALQGATRLEICGRPGQEGSRMIPAFRARGIGGNLLHMSESTAAPQR</sequence>
<evidence type="ECO:0000313" key="4">
    <source>
        <dbReference type="Proteomes" id="UP000288216"/>
    </source>
</evidence>
<protein>
    <recommendedName>
        <fullName evidence="2">BTB domain-containing protein</fullName>
    </recommendedName>
</protein>
<dbReference type="InterPro" id="IPR050457">
    <property type="entry name" value="ZnFinger_BTB_dom_contain"/>
</dbReference>
<evidence type="ECO:0000259" key="2">
    <source>
        <dbReference type="PROSITE" id="PS50097"/>
    </source>
</evidence>
<accession>A0A401PYD8</accession>
<dbReference type="PANTHER" id="PTHR46105">
    <property type="entry name" value="AGAP004733-PA"/>
    <property type="match status" value="1"/>
</dbReference>
<evidence type="ECO:0000313" key="3">
    <source>
        <dbReference type="EMBL" id="GCB78053.1"/>
    </source>
</evidence>
<dbReference type="SMART" id="SM00225">
    <property type="entry name" value="BTB"/>
    <property type="match status" value="1"/>
</dbReference>
<dbReference type="OrthoDB" id="8922241at2759"/>
<feature type="domain" description="BTB" evidence="2">
    <location>
        <begin position="8"/>
        <end position="70"/>
    </location>
</feature>
<organism evidence="3 4">
    <name type="scientific">Scyliorhinus torazame</name>
    <name type="common">Cloudy catshark</name>
    <name type="synonym">Catulus torazame</name>
    <dbReference type="NCBI Taxonomy" id="75743"/>
    <lineage>
        <taxon>Eukaryota</taxon>
        <taxon>Metazoa</taxon>
        <taxon>Chordata</taxon>
        <taxon>Craniata</taxon>
        <taxon>Vertebrata</taxon>
        <taxon>Chondrichthyes</taxon>
        <taxon>Elasmobranchii</taxon>
        <taxon>Galeomorphii</taxon>
        <taxon>Galeoidea</taxon>
        <taxon>Carcharhiniformes</taxon>
        <taxon>Scyliorhinidae</taxon>
        <taxon>Scyliorhinus</taxon>
    </lineage>
</organism>
<dbReference type="GO" id="GO:0000981">
    <property type="term" value="F:DNA-binding transcription factor activity, RNA polymerase II-specific"/>
    <property type="evidence" value="ECO:0007669"/>
    <property type="project" value="TreeGrafter"/>
</dbReference>
<dbReference type="PROSITE" id="PS50097">
    <property type="entry name" value="BTB"/>
    <property type="match status" value="1"/>
</dbReference>
<dbReference type="AlphaFoldDB" id="A0A401PYD8"/>
<dbReference type="GO" id="GO:0000978">
    <property type="term" value="F:RNA polymerase II cis-regulatory region sequence-specific DNA binding"/>
    <property type="evidence" value="ECO:0007669"/>
    <property type="project" value="TreeGrafter"/>
</dbReference>
<feature type="region of interest" description="Disordered" evidence="1">
    <location>
        <begin position="105"/>
        <end position="164"/>
    </location>
</feature>
<evidence type="ECO:0000256" key="1">
    <source>
        <dbReference type="SAM" id="MobiDB-lite"/>
    </source>
</evidence>
<feature type="compositionally biased region" description="Basic and acidic residues" evidence="1">
    <location>
        <begin position="105"/>
        <end position="127"/>
    </location>
</feature>